<dbReference type="Proteomes" id="UP000216339">
    <property type="component" value="Unassembled WGS sequence"/>
</dbReference>
<evidence type="ECO:0000313" key="2">
    <source>
        <dbReference type="EMBL" id="PAP75680.1"/>
    </source>
</evidence>
<evidence type="ECO:0000256" key="1">
    <source>
        <dbReference type="SAM" id="MobiDB-lite"/>
    </source>
</evidence>
<organism evidence="2 3">
    <name type="scientific">Rubrivirga marina</name>
    <dbReference type="NCBI Taxonomy" id="1196024"/>
    <lineage>
        <taxon>Bacteria</taxon>
        <taxon>Pseudomonadati</taxon>
        <taxon>Rhodothermota</taxon>
        <taxon>Rhodothermia</taxon>
        <taxon>Rhodothermales</taxon>
        <taxon>Rubricoccaceae</taxon>
        <taxon>Rubrivirga</taxon>
    </lineage>
</organism>
<evidence type="ECO:0000313" key="3">
    <source>
        <dbReference type="Proteomes" id="UP000216339"/>
    </source>
</evidence>
<comment type="caution">
    <text evidence="2">The sequence shown here is derived from an EMBL/GenBank/DDBJ whole genome shotgun (WGS) entry which is preliminary data.</text>
</comment>
<accession>A0A271IX43</accession>
<dbReference type="AlphaFoldDB" id="A0A271IX43"/>
<feature type="compositionally biased region" description="Polar residues" evidence="1">
    <location>
        <begin position="1"/>
        <end position="10"/>
    </location>
</feature>
<proteinExistence type="predicted"/>
<protein>
    <submittedName>
        <fullName evidence="2">Uncharacterized protein</fullName>
    </submittedName>
</protein>
<reference evidence="2 3" key="1">
    <citation type="submission" date="2016-11" db="EMBL/GenBank/DDBJ databases">
        <title>Study of marine rhodopsin-containing bacteria.</title>
        <authorList>
            <person name="Yoshizawa S."/>
            <person name="Kumagai Y."/>
            <person name="Kogure K."/>
        </authorList>
    </citation>
    <scope>NUCLEOTIDE SEQUENCE [LARGE SCALE GENOMIC DNA]</scope>
    <source>
        <strain evidence="2 3">SAORIC-28</strain>
    </source>
</reference>
<keyword evidence="3" id="KW-1185">Reference proteome</keyword>
<feature type="region of interest" description="Disordered" evidence="1">
    <location>
        <begin position="1"/>
        <end position="20"/>
    </location>
</feature>
<dbReference type="EMBL" id="MQWD01000001">
    <property type="protein sequence ID" value="PAP75680.1"/>
    <property type="molecule type" value="Genomic_DNA"/>
</dbReference>
<sequence>MMRRCSSSLASRGAEDEPWGDVGVAVLQEDREERVDVGVVGRPPVCLECADESGRGDPCDPDLGRLGCDRCDVEAEGAGRVDEDRQRG</sequence>
<name>A0A271IX43_9BACT</name>
<gene>
    <name evidence="2" type="ORF">BSZ37_04135</name>
</gene>